<keyword evidence="2" id="KW-1185">Reference proteome</keyword>
<evidence type="ECO:0000313" key="1">
    <source>
        <dbReference type="EMBL" id="QDF19515.1"/>
    </source>
</evidence>
<dbReference type="Proteomes" id="UP000316421">
    <property type="component" value="Segment"/>
</dbReference>
<protein>
    <submittedName>
        <fullName evidence="1">Endonuclease VII</fullName>
    </submittedName>
</protein>
<dbReference type="GO" id="GO:0004519">
    <property type="term" value="F:endonuclease activity"/>
    <property type="evidence" value="ECO:0007669"/>
    <property type="project" value="UniProtKB-KW"/>
</dbReference>
<dbReference type="InterPro" id="IPR038563">
    <property type="entry name" value="Endonuclease_7_sf"/>
</dbReference>
<accession>A0A4Y6EN72</accession>
<evidence type="ECO:0000313" key="2">
    <source>
        <dbReference type="Proteomes" id="UP000316421"/>
    </source>
</evidence>
<dbReference type="InterPro" id="IPR044925">
    <property type="entry name" value="His-Me_finger_sf"/>
</dbReference>
<keyword evidence="1" id="KW-0255">Endonuclease</keyword>
<keyword evidence="1" id="KW-0540">Nuclease</keyword>
<reference evidence="1 2" key="1">
    <citation type="submission" date="2019-05" db="EMBL/GenBank/DDBJ databases">
        <authorList>
            <person name="Randall S.G."/>
            <person name="Ball S.L."/>
            <person name="Breitenberger C.A."/>
            <person name="Daniels C.J."/>
            <person name="Garlena R.A."/>
            <person name="Russell D.A."/>
            <person name="Pope W.H."/>
            <person name="Jacobs-Sera D."/>
            <person name="Hatfull G.F."/>
        </authorList>
    </citation>
    <scope>NUCLEOTIDE SEQUENCE [LARGE SCALE GENOMIC DNA]</scope>
</reference>
<name>A0A4Y6EN72_9CAUD</name>
<keyword evidence="1" id="KW-0378">Hydrolase</keyword>
<sequence length="178" mass="19965">MRQQSGGATNTLGSADMQESTKTCPTCRETKLHSEFGKNKARRDGLSFYCRVCIRASFKKLRETNPEYARKNQQRLKALRTDDPDRYFDYRYRSQFGISLAQYREMESAQGGGCAICGHSPAEGEPKLSIDHDHKCCPGRRSCGNCVRGLLCSDCNFGLGKFRDKPALLSRAAAYLTN</sequence>
<dbReference type="EMBL" id="MK977703">
    <property type="protein sequence ID" value="QDF19515.1"/>
    <property type="molecule type" value="Genomic_DNA"/>
</dbReference>
<organism evidence="1 2">
    <name type="scientific">Arthrobacter phage Kumotta</name>
    <dbReference type="NCBI Taxonomy" id="2588498"/>
    <lineage>
        <taxon>Viruses</taxon>
        <taxon>Duplodnaviria</taxon>
        <taxon>Heunggongvirae</taxon>
        <taxon>Uroviricota</taxon>
        <taxon>Caudoviricetes</taxon>
        <taxon>Kumottavirus</taxon>
        <taxon>Kumottavirus kumotta</taxon>
    </lineage>
</organism>
<gene>
    <name evidence="1" type="primary">5</name>
    <name evidence="1" type="ORF">SEA_KUMOTTA_5</name>
</gene>
<dbReference type="Gene3D" id="3.40.1800.10">
    <property type="entry name" value="His-Me finger endonucleases"/>
    <property type="match status" value="1"/>
</dbReference>
<dbReference type="RefSeq" id="YP_010649412.1">
    <property type="nucleotide sequence ID" value="NC_070768.1"/>
</dbReference>
<dbReference type="Pfam" id="PF02945">
    <property type="entry name" value="Endonuclease_7"/>
    <property type="match status" value="1"/>
</dbReference>
<dbReference type="GeneID" id="77924964"/>
<dbReference type="SUPFAM" id="SSF54060">
    <property type="entry name" value="His-Me finger endonucleases"/>
    <property type="match status" value="1"/>
</dbReference>
<dbReference type="InterPro" id="IPR004211">
    <property type="entry name" value="Endonuclease_7"/>
</dbReference>
<dbReference type="KEGG" id="vg:77924964"/>
<proteinExistence type="predicted"/>